<evidence type="ECO:0000256" key="6">
    <source>
        <dbReference type="ARBA" id="ARBA00022989"/>
    </source>
</evidence>
<feature type="domain" description="Ig-like" evidence="12">
    <location>
        <begin position="113"/>
        <end position="201"/>
    </location>
</feature>
<sequence>MAIYIAVILLSVLLSAAGQQAPAVSIEPHSDTIRQGESTSFRCQVLGGSQPVRLEWKRTNNQPLPDNVKIGPGGSVLTITNARPSNQGPYRCIATNSAGKTHSTASLTVKHPPKVRVTPGGAVRVMVGEAVNLECQASGRPRPSVSWFRLNHDDETVLSSSAMTDTPVVMQVASARLEDTGVYLCRAQSSEGSSEARVELSVEGGASEATPPVASVVPAELVAVEGQSVTFHCHVSGSPTPTISWSKLRAPLPWLHKVQGRTLVLQNVGRQDSGQYICNATNAAGFVEATAQMEVETPPYTTCLPEQLRVRAGDPIHLQCLAHGTTPLRFHWSKVGGSLPRRAEIRDSSLLIGQSRTADAGTYKCVVTNKHGSSEATAKVTIR</sequence>
<dbReference type="STRING" id="1676925.ENSPKIP00000032156"/>
<accession>A0A3B3SQ24</accession>
<dbReference type="GO" id="GO:0030424">
    <property type="term" value="C:axon"/>
    <property type="evidence" value="ECO:0007669"/>
    <property type="project" value="TreeGrafter"/>
</dbReference>
<dbReference type="Ensembl" id="ENSPKIT00000013015.1">
    <property type="protein sequence ID" value="ENSPKIP00000032156.1"/>
    <property type="gene ID" value="ENSPKIG00000012362.1"/>
</dbReference>
<dbReference type="PANTHER" id="PTHR45080:SF8">
    <property type="entry name" value="IG-LIKE DOMAIN-CONTAINING PROTEIN"/>
    <property type="match status" value="1"/>
</dbReference>
<feature type="domain" description="Ig-like" evidence="12">
    <location>
        <begin position="212"/>
        <end position="294"/>
    </location>
</feature>
<feature type="chain" id="PRO_5017271743" evidence="11">
    <location>
        <begin position="19"/>
        <end position="383"/>
    </location>
</feature>
<dbReference type="FunFam" id="2.60.40.10:FF:000032">
    <property type="entry name" value="palladin isoform X1"/>
    <property type="match status" value="1"/>
</dbReference>
<dbReference type="PRINTS" id="PR01838">
    <property type="entry name" value="NCAMFAMILY"/>
</dbReference>
<keyword evidence="10" id="KW-0393">Immunoglobulin domain</keyword>
<name>A0A3B3SQ24_9TELE</name>
<keyword evidence="3" id="KW-1003">Cell membrane</keyword>
<reference evidence="13" key="1">
    <citation type="submission" date="2025-08" db="UniProtKB">
        <authorList>
            <consortium name="Ensembl"/>
        </authorList>
    </citation>
    <scope>IDENTIFICATION</scope>
</reference>
<reference evidence="13" key="2">
    <citation type="submission" date="2025-09" db="UniProtKB">
        <authorList>
            <consortium name="Ensembl"/>
        </authorList>
    </citation>
    <scope>IDENTIFICATION</scope>
</reference>
<dbReference type="Proteomes" id="UP000261540">
    <property type="component" value="Unplaced"/>
</dbReference>
<evidence type="ECO:0000313" key="13">
    <source>
        <dbReference type="Ensembl" id="ENSPKIP00000032156.1"/>
    </source>
</evidence>
<evidence type="ECO:0000259" key="12">
    <source>
        <dbReference type="PROSITE" id="PS50835"/>
    </source>
</evidence>
<dbReference type="OrthoDB" id="10055367at2759"/>
<evidence type="ECO:0000256" key="10">
    <source>
        <dbReference type="ARBA" id="ARBA00023319"/>
    </source>
</evidence>
<dbReference type="InterPro" id="IPR036179">
    <property type="entry name" value="Ig-like_dom_sf"/>
</dbReference>
<dbReference type="GO" id="GO:0008046">
    <property type="term" value="F:axon guidance receptor activity"/>
    <property type="evidence" value="ECO:0007669"/>
    <property type="project" value="TreeGrafter"/>
</dbReference>
<dbReference type="Pfam" id="PF07679">
    <property type="entry name" value="I-set"/>
    <property type="match status" value="4"/>
</dbReference>
<dbReference type="SMART" id="SM00408">
    <property type="entry name" value="IGc2"/>
    <property type="match status" value="4"/>
</dbReference>
<evidence type="ECO:0000256" key="4">
    <source>
        <dbReference type="ARBA" id="ARBA00022692"/>
    </source>
</evidence>
<dbReference type="GeneID" id="111837899"/>
<dbReference type="InterPro" id="IPR050958">
    <property type="entry name" value="Cell_Adh-Cytoskel_Orgn"/>
</dbReference>
<evidence type="ECO:0000313" key="14">
    <source>
        <dbReference type="Proteomes" id="UP000261540"/>
    </source>
</evidence>
<evidence type="ECO:0000256" key="8">
    <source>
        <dbReference type="ARBA" id="ARBA00023157"/>
    </source>
</evidence>
<dbReference type="PANTHER" id="PTHR45080">
    <property type="entry name" value="CONTACTIN 5"/>
    <property type="match status" value="1"/>
</dbReference>
<dbReference type="AlphaFoldDB" id="A0A3B3SQ24"/>
<dbReference type="GO" id="GO:0007156">
    <property type="term" value="P:homophilic cell adhesion via plasma membrane adhesion molecules"/>
    <property type="evidence" value="ECO:0007669"/>
    <property type="project" value="TreeGrafter"/>
</dbReference>
<evidence type="ECO:0000256" key="11">
    <source>
        <dbReference type="SAM" id="SignalP"/>
    </source>
</evidence>
<dbReference type="FunFam" id="2.60.40.10:FF:000357">
    <property type="entry name" value="Fc receptor like 1"/>
    <property type="match status" value="1"/>
</dbReference>
<keyword evidence="5 11" id="KW-0732">Signal</keyword>
<dbReference type="GeneTree" id="ENSGT00940000156511"/>
<proteinExistence type="predicted"/>
<keyword evidence="4" id="KW-0812">Transmembrane</keyword>
<evidence type="ECO:0000256" key="3">
    <source>
        <dbReference type="ARBA" id="ARBA00022475"/>
    </source>
</evidence>
<evidence type="ECO:0000256" key="1">
    <source>
        <dbReference type="ARBA" id="ARBA00004167"/>
    </source>
</evidence>
<dbReference type="GO" id="GO:0050808">
    <property type="term" value="P:synapse organization"/>
    <property type="evidence" value="ECO:0007669"/>
    <property type="project" value="TreeGrafter"/>
</dbReference>
<dbReference type="Gene3D" id="2.60.40.10">
    <property type="entry name" value="Immunoglobulins"/>
    <property type="match status" value="4"/>
</dbReference>
<dbReference type="GO" id="GO:0043025">
    <property type="term" value="C:neuronal cell body"/>
    <property type="evidence" value="ECO:0007669"/>
    <property type="project" value="TreeGrafter"/>
</dbReference>
<dbReference type="GO" id="GO:0005886">
    <property type="term" value="C:plasma membrane"/>
    <property type="evidence" value="ECO:0007669"/>
    <property type="project" value="UniProtKB-SubCell"/>
</dbReference>
<keyword evidence="7" id="KW-0472">Membrane</keyword>
<organism evidence="13 14">
    <name type="scientific">Paramormyrops kingsleyae</name>
    <dbReference type="NCBI Taxonomy" id="1676925"/>
    <lineage>
        <taxon>Eukaryota</taxon>
        <taxon>Metazoa</taxon>
        <taxon>Chordata</taxon>
        <taxon>Craniata</taxon>
        <taxon>Vertebrata</taxon>
        <taxon>Euteleostomi</taxon>
        <taxon>Actinopterygii</taxon>
        <taxon>Neopterygii</taxon>
        <taxon>Teleostei</taxon>
        <taxon>Osteoglossocephala</taxon>
        <taxon>Osteoglossomorpha</taxon>
        <taxon>Osteoglossiformes</taxon>
        <taxon>Mormyridae</taxon>
        <taxon>Paramormyrops</taxon>
    </lineage>
</organism>
<dbReference type="RefSeq" id="XP_023656117.1">
    <property type="nucleotide sequence ID" value="XM_023800349.2"/>
</dbReference>
<feature type="domain" description="Ig-like" evidence="12">
    <location>
        <begin position="22"/>
        <end position="108"/>
    </location>
</feature>
<dbReference type="InterPro" id="IPR009138">
    <property type="entry name" value="Neural_cell_adh"/>
</dbReference>
<dbReference type="InterPro" id="IPR013783">
    <property type="entry name" value="Ig-like_fold"/>
</dbReference>
<evidence type="ECO:0000256" key="9">
    <source>
        <dbReference type="ARBA" id="ARBA00023180"/>
    </source>
</evidence>
<dbReference type="InterPro" id="IPR003599">
    <property type="entry name" value="Ig_sub"/>
</dbReference>
<feature type="domain" description="Ig-like" evidence="12">
    <location>
        <begin position="299"/>
        <end position="381"/>
    </location>
</feature>
<evidence type="ECO:0000256" key="2">
    <source>
        <dbReference type="ARBA" id="ARBA00004236"/>
    </source>
</evidence>
<keyword evidence="8" id="KW-1015">Disulfide bond</keyword>
<dbReference type="FunFam" id="2.60.40.10:FF:001452">
    <property type="entry name" value="Uncharacterized protein, isoform F"/>
    <property type="match status" value="1"/>
</dbReference>
<dbReference type="InterPro" id="IPR003598">
    <property type="entry name" value="Ig_sub2"/>
</dbReference>
<dbReference type="InterPro" id="IPR013098">
    <property type="entry name" value="Ig_I-set"/>
</dbReference>
<comment type="subcellular location">
    <subcellularLocation>
        <location evidence="2">Cell membrane</location>
    </subcellularLocation>
    <subcellularLocation>
        <location evidence="1">Membrane</location>
        <topology evidence="1">Single-pass membrane protein</topology>
    </subcellularLocation>
</comment>
<evidence type="ECO:0000256" key="7">
    <source>
        <dbReference type="ARBA" id="ARBA00023136"/>
    </source>
</evidence>
<dbReference type="InterPro" id="IPR007110">
    <property type="entry name" value="Ig-like_dom"/>
</dbReference>
<feature type="signal peptide" evidence="11">
    <location>
        <begin position="1"/>
        <end position="18"/>
    </location>
</feature>
<evidence type="ECO:0000256" key="5">
    <source>
        <dbReference type="ARBA" id="ARBA00022729"/>
    </source>
</evidence>
<keyword evidence="6" id="KW-1133">Transmembrane helix</keyword>
<dbReference type="KEGG" id="pki:111837899"/>
<protein>
    <submittedName>
        <fullName evidence="13">Basement membrane-specific heparan sulfate proteoglycan core protein-like</fullName>
    </submittedName>
</protein>
<dbReference type="SUPFAM" id="SSF48726">
    <property type="entry name" value="Immunoglobulin"/>
    <property type="match status" value="4"/>
</dbReference>
<keyword evidence="9" id="KW-0325">Glycoprotein</keyword>
<keyword evidence="14" id="KW-1185">Reference proteome</keyword>
<dbReference type="PROSITE" id="PS50835">
    <property type="entry name" value="IG_LIKE"/>
    <property type="match status" value="4"/>
</dbReference>
<dbReference type="SMART" id="SM00409">
    <property type="entry name" value="IG"/>
    <property type="match status" value="4"/>
</dbReference>